<protein>
    <submittedName>
        <fullName evidence="7">Oligosaccharide flippase family protein</fullName>
    </submittedName>
</protein>
<keyword evidence="5 6" id="KW-0472">Membrane</keyword>
<dbReference type="PANTHER" id="PTHR30250">
    <property type="entry name" value="PST FAMILY PREDICTED COLANIC ACID TRANSPORTER"/>
    <property type="match status" value="1"/>
</dbReference>
<keyword evidence="4 6" id="KW-1133">Transmembrane helix</keyword>
<evidence type="ECO:0000256" key="1">
    <source>
        <dbReference type="ARBA" id="ARBA00004651"/>
    </source>
</evidence>
<feature type="transmembrane region" description="Helical" evidence="6">
    <location>
        <begin position="125"/>
        <end position="145"/>
    </location>
</feature>
<evidence type="ECO:0000256" key="4">
    <source>
        <dbReference type="ARBA" id="ARBA00022989"/>
    </source>
</evidence>
<feature type="transmembrane region" description="Helical" evidence="6">
    <location>
        <begin position="48"/>
        <end position="68"/>
    </location>
</feature>
<keyword evidence="3 6" id="KW-0812">Transmembrane</keyword>
<name>A0ABV7A755_9BACI</name>
<gene>
    <name evidence="7" type="ORF">ACFODW_10135</name>
</gene>
<dbReference type="InterPro" id="IPR050833">
    <property type="entry name" value="Poly_Biosynth_Transport"/>
</dbReference>
<dbReference type="InterPro" id="IPR024923">
    <property type="entry name" value="PG_synth_SpoVB"/>
</dbReference>
<reference evidence="8" key="1">
    <citation type="journal article" date="2019" name="Int. J. Syst. Evol. Microbiol.">
        <title>The Global Catalogue of Microorganisms (GCM) 10K type strain sequencing project: providing services to taxonomists for standard genome sequencing and annotation.</title>
        <authorList>
            <consortium name="The Broad Institute Genomics Platform"/>
            <consortium name="The Broad Institute Genome Sequencing Center for Infectious Disease"/>
            <person name="Wu L."/>
            <person name="Ma J."/>
        </authorList>
    </citation>
    <scope>NUCLEOTIDE SEQUENCE [LARGE SCALE GENOMIC DNA]</scope>
    <source>
        <strain evidence="8">KCTC 13193</strain>
    </source>
</reference>
<sequence>MSNIVRGAMLLTVASFLSKFLGMIYVIPFNALVGETGGTLYNFAYVPYSILLSISTIGVPLAVSKFVAKYNSLGDYETGRRMFKTGIALMAASGFLAFLFLFFGAEVLAEYIITEETGSITTEDVAFVIRMVSFALLIIPPMSIIRGFFQGHQSMGPTAVSQVIEQIVRIVFLLTAAFVVLNLIGGTVTTAVGFATFSAFIGGAASMVVLLVYWKKRKPGLDKRLAQQRFTTDISKKELMIELLSYAGPFVIVGLATSLYQLVDTFTFNRAMVAAGFGDIWEIALSAINVFGHKLVIIPGTLATGLSLAALPALTKTFTANNMQQLHQQISQSLQIVLVLVIPAAAGLSMLSYEAYGALYSLHNIELTGSLLGWYAPVGLLFALFTVSSSLLQGINEQKFAVVSLTSGLMLKLLLNIQLIHMFGPKGAIFGTALAAGTAVTLNMWRVFTKIDFPVKRLMKRVALIVIFTIIMLIAIWLVRAGAGQFLPYREERWATIVMLCLGVGAGGIVYIWLAYESTLLERIFGKRVRVLDRLFRR</sequence>
<organism evidence="7 8">
    <name type="scientific">Virgibacillus sediminis</name>
    <dbReference type="NCBI Taxonomy" id="202260"/>
    <lineage>
        <taxon>Bacteria</taxon>
        <taxon>Bacillati</taxon>
        <taxon>Bacillota</taxon>
        <taxon>Bacilli</taxon>
        <taxon>Bacillales</taxon>
        <taxon>Bacillaceae</taxon>
        <taxon>Virgibacillus</taxon>
    </lineage>
</organism>
<keyword evidence="8" id="KW-1185">Reference proteome</keyword>
<dbReference type="InterPro" id="IPR002797">
    <property type="entry name" value="Polysacc_synth"/>
</dbReference>
<comment type="caution">
    <text evidence="7">The sequence shown here is derived from an EMBL/GenBank/DDBJ whole genome shotgun (WGS) entry which is preliminary data.</text>
</comment>
<dbReference type="EMBL" id="JBHRRZ010000015">
    <property type="protein sequence ID" value="MFC2948698.1"/>
    <property type="molecule type" value="Genomic_DNA"/>
</dbReference>
<comment type="subcellular location">
    <subcellularLocation>
        <location evidence="1">Cell membrane</location>
        <topology evidence="1">Multi-pass membrane protein</topology>
    </subcellularLocation>
</comment>
<feature type="transmembrane region" description="Helical" evidence="6">
    <location>
        <begin position="461"/>
        <end position="482"/>
    </location>
</feature>
<dbReference type="PANTHER" id="PTHR30250:SF21">
    <property type="entry name" value="LIPID II FLIPPASE MURJ"/>
    <property type="match status" value="1"/>
</dbReference>
<dbReference type="Proteomes" id="UP001595387">
    <property type="component" value="Unassembled WGS sequence"/>
</dbReference>
<evidence type="ECO:0000256" key="6">
    <source>
        <dbReference type="SAM" id="Phobius"/>
    </source>
</evidence>
<feature type="transmembrane region" description="Helical" evidence="6">
    <location>
        <begin position="243"/>
        <end position="263"/>
    </location>
</feature>
<feature type="transmembrane region" description="Helical" evidence="6">
    <location>
        <begin position="427"/>
        <end position="449"/>
    </location>
</feature>
<feature type="transmembrane region" description="Helical" evidence="6">
    <location>
        <begin position="295"/>
        <end position="314"/>
    </location>
</feature>
<evidence type="ECO:0000256" key="3">
    <source>
        <dbReference type="ARBA" id="ARBA00022692"/>
    </source>
</evidence>
<dbReference type="CDD" id="cd13124">
    <property type="entry name" value="MATE_SpoVB_like"/>
    <property type="match status" value="1"/>
</dbReference>
<feature type="transmembrane region" description="Helical" evidence="6">
    <location>
        <begin position="89"/>
        <end position="113"/>
    </location>
</feature>
<evidence type="ECO:0000256" key="5">
    <source>
        <dbReference type="ARBA" id="ARBA00023136"/>
    </source>
</evidence>
<feature type="transmembrane region" description="Helical" evidence="6">
    <location>
        <begin position="166"/>
        <end position="185"/>
    </location>
</feature>
<evidence type="ECO:0000313" key="7">
    <source>
        <dbReference type="EMBL" id="MFC2948698.1"/>
    </source>
</evidence>
<dbReference type="Pfam" id="PF01943">
    <property type="entry name" value="Polysacc_synt"/>
    <property type="match status" value="1"/>
</dbReference>
<feature type="transmembrane region" description="Helical" evidence="6">
    <location>
        <begin position="334"/>
        <end position="353"/>
    </location>
</feature>
<proteinExistence type="predicted"/>
<feature type="transmembrane region" description="Helical" evidence="6">
    <location>
        <begin position="494"/>
        <end position="516"/>
    </location>
</feature>
<feature type="transmembrane region" description="Helical" evidence="6">
    <location>
        <begin position="7"/>
        <end position="28"/>
    </location>
</feature>
<dbReference type="RefSeq" id="WP_390305965.1">
    <property type="nucleotide sequence ID" value="NZ_JBHRRZ010000015.1"/>
</dbReference>
<evidence type="ECO:0000256" key="2">
    <source>
        <dbReference type="ARBA" id="ARBA00022475"/>
    </source>
</evidence>
<feature type="transmembrane region" description="Helical" evidence="6">
    <location>
        <begin position="400"/>
        <end position="421"/>
    </location>
</feature>
<feature type="transmembrane region" description="Helical" evidence="6">
    <location>
        <begin position="191"/>
        <end position="214"/>
    </location>
</feature>
<evidence type="ECO:0000313" key="8">
    <source>
        <dbReference type="Proteomes" id="UP001595387"/>
    </source>
</evidence>
<keyword evidence="2" id="KW-1003">Cell membrane</keyword>
<feature type="transmembrane region" description="Helical" evidence="6">
    <location>
        <begin position="373"/>
        <end position="393"/>
    </location>
</feature>
<accession>A0ABV7A755</accession>
<dbReference type="PIRSF" id="PIRSF038958">
    <property type="entry name" value="PG_synth_SpoVB"/>
    <property type="match status" value="1"/>
</dbReference>